<evidence type="ECO:0000256" key="1">
    <source>
        <dbReference type="SAM" id="MobiDB-lite"/>
    </source>
</evidence>
<feature type="region of interest" description="Disordered" evidence="1">
    <location>
        <begin position="561"/>
        <end position="580"/>
    </location>
</feature>
<evidence type="ECO:0000313" key="2">
    <source>
        <dbReference type="EMBL" id="SDT91773.1"/>
    </source>
</evidence>
<gene>
    <name evidence="2" type="ORF">SAMN05216406_11069</name>
</gene>
<evidence type="ECO:0008006" key="4">
    <source>
        <dbReference type="Google" id="ProtNLM"/>
    </source>
</evidence>
<dbReference type="InterPro" id="IPR021953">
    <property type="entry name" value="DUF3570"/>
</dbReference>
<dbReference type="RefSeq" id="WP_082633044.1">
    <property type="nucleotide sequence ID" value="NZ_CP013341.1"/>
</dbReference>
<sequence>MHRNSKKPQRQRGYRPFINTTELVPSAKSRNTLQALTSAALVLPGLLLSSGHAAGKDRVNFQYSRYQEGERNLLGAPNNLKPISADVLHGSGIFSLSDRTKFTFGYTQDTWSGATPVTITPLATDGGNRPYTVNGTVVGASPILNSNILLDRDLNPIGRDPITKQLTGDIDTRSVLVMSSASPETRRQANFGLSHEWNEAAINVGGGFSRERDYQSSFGSIGGRLDFNQKLTSVKFGGGYTSSKIGAILDHDSSPYITKTAYESQIVRRSGSEILRGDRQDWVTNIGLTQVLNKNALIDANIGYTHSSGFLENPYKATSIIFIDPASLNNSSITGDVRALIEQRPDIRNQVALNAKYIQYINWFNAAMHLGYRLSVDDWGVNTHTFDASWVQPIGSSGWTLTPRIRYYSQDAASFYRPYLFSQQTYSRQAVDSLGRKIWVDQNNITKQYFGETQFDLVDQNGTPVDGFQVNAQPKITSFDAGKLPDHFSSDHRLAGFGALSGGVVLNKMLGKGVALEAGFEYYTRASAMQVGSGGNNSFADFDYYVANAAIKFDIEPATSSPMVGSGGSSTPHTHASPHHHAMPPAGVMFGHMLDKSGDFMAGYRFMYNWTGGNMMHGTHKVNDQAIVDQGCGSESCRFVPTFMDMRMHMVDLMYAPTQWFNVMLMPTFMDMDMNLRRLDGAPPPKPGVHEHTGAAGHETGAVGDTYFSSLIKLLDIPGHRVHVNLGFSAPTGKVDIELRRIAKIDGGLIHFGMQLGSGTWDFTPSLTYTGDHNRWSWGTQFSGIKRLEAQNKSGYRLGDQFQATTWGGYDLTHWLTATARGAYTWQDVIHRDFNQFNARIGPMDFPSNYGGQFFDLGFGVNARIPGGRFAGNRFGVEWLQPVRNDFNGFQLDRQGMLSATWSYQF</sequence>
<accession>A0A1H2E9Q6</accession>
<keyword evidence="3" id="KW-1185">Reference proteome</keyword>
<evidence type="ECO:0000313" key="3">
    <source>
        <dbReference type="Proteomes" id="UP000182882"/>
    </source>
</evidence>
<dbReference type="Pfam" id="PF12094">
    <property type="entry name" value="DUF3570"/>
    <property type="match status" value="1"/>
</dbReference>
<dbReference type="Proteomes" id="UP000182882">
    <property type="component" value="Unassembled WGS sequence"/>
</dbReference>
<dbReference type="EMBL" id="FNLN01000010">
    <property type="protein sequence ID" value="SDT91773.1"/>
    <property type="molecule type" value="Genomic_DNA"/>
</dbReference>
<name>A0A1H2E9Q6_9PROT</name>
<organism evidence="2 3">
    <name type="scientific">Nitrosomonas ureae</name>
    <dbReference type="NCBI Taxonomy" id="44577"/>
    <lineage>
        <taxon>Bacteria</taxon>
        <taxon>Pseudomonadati</taxon>
        <taxon>Pseudomonadota</taxon>
        <taxon>Betaproteobacteria</taxon>
        <taxon>Nitrosomonadales</taxon>
        <taxon>Nitrosomonadaceae</taxon>
        <taxon>Nitrosomonas</taxon>
    </lineage>
</organism>
<dbReference type="AlphaFoldDB" id="A0A1H2E9Q6"/>
<reference evidence="3" key="1">
    <citation type="submission" date="2016-10" db="EMBL/GenBank/DDBJ databases">
        <authorList>
            <person name="Varghese N."/>
            <person name="Submissions S."/>
        </authorList>
    </citation>
    <scope>NUCLEOTIDE SEQUENCE [LARGE SCALE GENOMIC DNA]</scope>
    <source>
        <strain evidence="3">Nm10</strain>
    </source>
</reference>
<protein>
    <recommendedName>
        <fullName evidence="4">DUF3570 domain-containing protein</fullName>
    </recommendedName>
</protein>
<proteinExistence type="predicted"/>